<keyword evidence="2" id="KW-1185">Reference proteome</keyword>
<sequence>MVAPCVVCLAPGNGKHFGVDAC</sequence>
<evidence type="ECO:0008006" key="3">
    <source>
        <dbReference type="Google" id="ProtNLM"/>
    </source>
</evidence>
<evidence type="ECO:0000313" key="1">
    <source>
        <dbReference type="EMBL" id="EGT31962.1"/>
    </source>
</evidence>
<dbReference type="InParanoid" id="G0PKC7"/>
<dbReference type="EMBL" id="GL380843">
    <property type="protein sequence ID" value="EGT31962.1"/>
    <property type="molecule type" value="Genomic_DNA"/>
</dbReference>
<dbReference type="AlphaFoldDB" id="G0PKC7"/>
<feature type="non-terminal residue" evidence="1">
    <location>
        <position position="22"/>
    </location>
</feature>
<dbReference type="HOGENOM" id="CLU_3426288_0_0_1"/>
<proteinExistence type="predicted"/>
<evidence type="ECO:0000313" key="2">
    <source>
        <dbReference type="Proteomes" id="UP000008068"/>
    </source>
</evidence>
<gene>
    <name evidence="1" type="ORF">CAEBREN_29636</name>
</gene>
<reference evidence="2" key="1">
    <citation type="submission" date="2011-07" db="EMBL/GenBank/DDBJ databases">
        <authorList>
            <consortium name="Caenorhabditis brenneri Sequencing and Analysis Consortium"/>
            <person name="Wilson R.K."/>
        </authorList>
    </citation>
    <scope>NUCLEOTIDE SEQUENCE [LARGE SCALE GENOMIC DNA]</scope>
    <source>
        <strain evidence="2">PB2801</strain>
    </source>
</reference>
<name>G0PKC7_CAEBE</name>
<protein>
    <recommendedName>
        <fullName evidence="3">Nuclear receptor domain-containing protein</fullName>
    </recommendedName>
</protein>
<dbReference type="Proteomes" id="UP000008068">
    <property type="component" value="Unassembled WGS sequence"/>
</dbReference>
<accession>G0PKC7</accession>
<organism evidence="2">
    <name type="scientific">Caenorhabditis brenneri</name>
    <name type="common">Nematode worm</name>
    <dbReference type="NCBI Taxonomy" id="135651"/>
    <lineage>
        <taxon>Eukaryota</taxon>
        <taxon>Metazoa</taxon>
        <taxon>Ecdysozoa</taxon>
        <taxon>Nematoda</taxon>
        <taxon>Chromadorea</taxon>
        <taxon>Rhabditida</taxon>
        <taxon>Rhabditina</taxon>
        <taxon>Rhabditomorpha</taxon>
        <taxon>Rhabditoidea</taxon>
        <taxon>Rhabditidae</taxon>
        <taxon>Peloderinae</taxon>
        <taxon>Caenorhabditis</taxon>
    </lineage>
</organism>